<organism evidence="1 2">
    <name type="scientific">Nesterenkonia xinjiangensis</name>
    <dbReference type="NCBI Taxonomy" id="225327"/>
    <lineage>
        <taxon>Bacteria</taxon>
        <taxon>Bacillati</taxon>
        <taxon>Actinomycetota</taxon>
        <taxon>Actinomycetes</taxon>
        <taxon>Micrococcales</taxon>
        <taxon>Micrococcaceae</taxon>
        <taxon>Nesterenkonia</taxon>
    </lineage>
</organism>
<reference evidence="1 2" key="1">
    <citation type="submission" date="2020-07" db="EMBL/GenBank/DDBJ databases">
        <title>Sequencing the genomes of 1000 actinobacteria strains.</title>
        <authorList>
            <person name="Klenk H.-P."/>
        </authorList>
    </citation>
    <scope>NUCLEOTIDE SEQUENCE [LARGE SCALE GENOMIC DNA]</scope>
    <source>
        <strain evidence="1 2">DSM 15475</strain>
    </source>
</reference>
<keyword evidence="2" id="KW-1185">Reference proteome</keyword>
<accession>A0A7Z0KAK7</accession>
<comment type="caution">
    <text evidence="1">The sequence shown here is derived from an EMBL/GenBank/DDBJ whole genome shotgun (WGS) entry which is preliminary data.</text>
</comment>
<evidence type="ECO:0000313" key="1">
    <source>
        <dbReference type="EMBL" id="NYJ76717.1"/>
    </source>
</evidence>
<dbReference type="AlphaFoldDB" id="A0A7Z0KAK7"/>
<gene>
    <name evidence="1" type="ORF">HNR09_000128</name>
</gene>
<dbReference type="RefSeq" id="WP_179540294.1">
    <property type="nucleotide sequence ID" value="NZ_BAAALL010000008.1"/>
</dbReference>
<evidence type="ECO:0000313" key="2">
    <source>
        <dbReference type="Proteomes" id="UP000535437"/>
    </source>
</evidence>
<name>A0A7Z0KAK7_9MICC</name>
<dbReference type="EMBL" id="JACCFY010000001">
    <property type="protein sequence ID" value="NYJ76717.1"/>
    <property type="molecule type" value="Genomic_DNA"/>
</dbReference>
<dbReference type="Proteomes" id="UP000535437">
    <property type="component" value="Unassembled WGS sequence"/>
</dbReference>
<sequence>MPFAQIPVALRRHRVNAVWNDLGRLDPSIKALSAVGLQRRSGSLRVAHR</sequence>
<proteinExistence type="predicted"/>
<protein>
    <submittedName>
        <fullName evidence="1">Uncharacterized protein</fullName>
    </submittedName>
</protein>